<evidence type="ECO:0000256" key="6">
    <source>
        <dbReference type="SAM" id="Phobius"/>
    </source>
</evidence>
<feature type="transmembrane region" description="Helical" evidence="6">
    <location>
        <begin position="250"/>
        <end position="269"/>
    </location>
</feature>
<dbReference type="PROSITE" id="PS50850">
    <property type="entry name" value="MFS"/>
    <property type="match status" value="1"/>
</dbReference>
<accession>A0ABV9GMF3</accession>
<name>A0ABV9GMF3_9BACL</name>
<sequence>MLTDHKCLKKQRTIVIIALVTALGLAGDSMLYIALPIYWREAGLTAIWQVGVLLSINRFIRLPINPFVGWLYRKVSLRTGLFLAAILGMITTAGYGMAKGFFLWLLLRCLWGLAWSLFRIGGLQAVVQYAGTHNRGQMMGTYNGLHRLGSLFGMLIGGIFVPIIGLKSVSLIFGAISLLGLPLLFQSLAPRSALGNDANRPSGATAMAWRLYIKNGWFMIVSGFFINMLFTGVLTSTLSVAVEIQNIKTLSLFGLAISITALSGLLQAARWTWEPFLARGIGSWSDGPRGRGPILIGSLIVAAISFGFVSMTLPIYAWMAVVLIVMLSATALTTLTDSLAADAAKAINSVSFLAIYTIAQDLGAALGPAIGYIFLPLTYGLQFIYWGGALLFLVIAALWVCARRQAPENTGMPTQLNVAKK</sequence>
<feature type="transmembrane region" description="Helical" evidence="6">
    <location>
        <begin position="171"/>
        <end position="190"/>
    </location>
</feature>
<keyword evidence="4 6" id="KW-1133">Transmembrane helix</keyword>
<comment type="subcellular location">
    <subcellularLocation>
        <location evidence="1">Cell membrane</location>
        <topology evidence="1">Multi-pass membrane protein</topology>
    </subcellularLocation>
</comment>
<dbReference type="EMBL" id="JBHSFW010000007">
    <property type="protein sequence ID" value="MFC4619358.1"/>
    <property type="molecule type" value="Genomic_DNA"/>
</dbReference>
<proteinExistence type="predicted"/>
<evidence type="ECO:0000313" key="8">
    <source>
        <dbReference type="EMBL" id="MFC4619358.1"/>
    </source>
</evidence>
<evidence type="ECO:0000256" key="5">
    <source>
        <dbReference type="ARBA" id="ARBA00023136"/>
    </source>
</evidence>
<dbReference type="PANTHER" id="PTHR23506">
    <property type="entry name" value="GH10249P"/>
    <property type="match status" value="1"/>
</dbReference>
<dbReference type="PANTHER" id="PTHR23506:SF23">
    <property type="entry name" value="GH10249P"/>
    <property type="match status" value="1"/>
</dbReference>
<keyword evidence="2" id="KW-0813">Transport</keyword>
<feature type="transmembrane region" description="Helical" evidence="6">
    <location>
        <begin position="352"/>
        <end position="377"/>
    </location>
</feature>
<dbReference type="InterPro" id="IPR020846">
    <property type="entry name" value="MFS_dom"/>
</dbReference>
<keyword evidence="5 6" id="KW-0472">Membrane</keyword>
<feature type="transmembrane region" description="Helical" evidence="6">
    <location>
        <begin position="76"/>
        <end position="95"/>
    </location>
</feature>
<gene>
    <name evidence="8" type="ORF">ACFO4N_11600</name>
</gene>
<dbReference type="Gene3D" id="1.20.1250.20">
    <property type="entry name" value="MFS general substrate transporter like domains"/>
    <property type="match status" value="1"/>
</dbReference>
<feature type="transmembrane region" description="Helical" evidence="6">
    <location>
        <begin position="211"/>
        <end position="230"/>
    </location>
</feature>
<keyword evidence="9" id="KW-1185">Reference proteome</keyword>
<dbReference type="RefSeq" id="WP_376846451.1">
    <property type="nucleotide sequence ID" value="NZ_JBHSFW010000007.1"/>
</dbReference>
<feature type="transmembrane region" description="Helical" evidence="6">
    <location>
        <begin position="101"/>
        <end position="127"/>
    </location>
</feature>
<feature type="transmembrane region" description="Helical" evidence="6">
    <location>
        <begin position="383"/>
        <end position="402"/>
    </location>
</feature>
<dbReference type="InterPro" id="IPR050930">
    <property type="entry name" value="MFS_Vesicular_Transporter"/>
</dbReference>
<feature type="domain" description="Major facilitator superfamily (MFS) profile" evidence="7">
    <location>
        <begin position="13"/>
        <end position="405"/>
    </location>
</feature>
<evidence type="ECO:0000313" key="9">
    <source>
        <dbReference type="Proteomes" id="UP001596022"/>
    </source>
</evidence>
<dbReference type="InterPro" id="IPR036259">
    <property type="entry name" value="MFS_trans_sf"/>
</dbReference>
<dbReference type="Pfam" id="PF07690">
    <property type="entry name" value="MFS_1"/>
    <property type="match status" value="1"/>
</dbReference>
<feature type="transmembrane region" description="Helical" evidence="6">
    <location>
        <begin position="12"/>
        <end position="34"/>
    </location>
</feature>
<evidence type="ECO:0000256" key="1">
    <source>
        <dbReference type="ARBA" id="ARBA00004651"/>
    </source>
</evidence>
<dbReference type="SUPFAM" id="SSF103473">
    <property type="entry name" value="MFS general substrate transporter"/>
    <property type="match status" value="1"/>
</dbReference>
<evidence type="ECO:0000256" key="2">
    <source>
        <dbReference type="ARBA" id="ARBA00022448"/>
    </source>
</evidence>
<feature type="transmembrane region" description="Helical" evidence="6">
    <location>
        <begin position="148"/>
        <end position="165"/>
    </location>
</feature>
<evidence type="ECO:0000256" key="4">
    <source>
        <dbReference type="ARBA" id="ARBA00022989"/>
    </source>
</evidence>
<organism evidence="8 9">
    <name type="scientific">Camelliibacillus cellulosilyticus</name>
    <dbReference type="NCBI Taxonomy" id="2174486"/>
    <lineage>
        <taxon>Bacteria</taxon>
        <taxon>Bacillati</taxon>
        <taxon>Bacillota</taxon>
        <taxon>Bacilli</taxon>
        <taxon>Bacillales</taxon>
        <taxon>Sporolactobacillaceae</taxon>
        <taxon>Camelliibacillus</taxon>
    </lineage>
</organism>
<feature type="transmembrane region" description="Helical" evidence="6">
    <location>
        <begin position="46"/>
        <end position="64"/>
    </location>
</feature>
<dbReference type="InterPro" id="IPR011701">
    <property type="entry name" value="MFS"/>
</dbReference>
<feature type="transmembrane region" description="Helical" evidence="6">
    <location>
        <begin position="315"/>
        <end position="340"/>
    </location>
</feature>
<comment type="caution">
    <text evidence="8">The sequence shown here is derived from an EMBL/GenBank/DDBJ whole genome shotgun (WGS) entry which is preliminary data.</text>
</comment>
<feature type="transmembrane region" description="Helical" evidence="6">
    <location>
        <begin position="290"/>
        <end position="309"/>
    </location>
</feature>
<evidence type="ECO:0000256" key="3">
    <source>
        <dbReference type="ARBA" id="ARBA00022692"/>
    </source>
</evidence>
<protein>
    <submittedName>
        <fullName evidence="8">MFS transporter</fullName>
    </submittedName>
</protein>
<keyword evidence="3 6" id="KW-0812">Transmembrane</keyword>
<dbReference type="Proteomes" id="UP001596022">
    <property type="component" value="Unassembled WGS sequence"/>
</dbReference>
<reference evidence="9" key="1">
    <citation type="journal article" date="2019" name="Int. J. Syst. Evol. Microbiol.">
        <title>The Global Catalogue of Microorganisms (GCM) 10K type strain sequencing project: providing services to taxonomists for standard genome sequencing and annotation.</title>
        <authorList>
            <consortium name="The Broad Institute Genomics Platform"/>
            <consortium name="The Broad Institute Genome Sequencing Center for Infectious Disease"/>
            <person name="Wu L."/>
            <person name="Ma J."/>
        </authorList>
    </citation>
    <scope>NUCLEOTIDE SEQUENCE [LARGE SCALE GENOMIC DNA]</scope>
    <source>
        <strain evidence="9">CGMCC 1.16306</strain>
    </source>
</reference>
<evidence type="ECO:0000259" key="7">
    <source>
        <dbReference type="PROSITE" id="PS50850"/>
    </source>
</evidence>